<dbReference type="Gene3D" id="3.30.230.70">
    <property type="entry name" value="GHMP Kinase, N-terminal domain"/>
    <property type="match status" value="1"/>
</dbReference>
<feature type="compositionally biased region" description="Basic and acidic residues" evidence="9">
    <location>
        <begin position="333"/>
        <end position="348"/>
    </location>
</feature>
<dbReference type="GO" id="GO:0071035">
    <property type="term" value="P:nuclear polyadenylation-dependent rRNA catabolic process"/>
    <property type="evidence" value="ECO:0007669"/>
    <property type="project" value="TreeGrafter"/>
</dbReference>
<dbReference type="GO" id="GO:0034476">
    <property type="term" value="P:U5 snRNA 3'-end processing"/>
    <property type="evidence" value="ECO:0007669"/>
    <property type="project" value="TreeGrafter"/>
</dbReference>
<dbReference type="InterPro" id="IPR036345">
    <property type="entry name" value="ExoRNase_PH_dom2_sf"/>
</dbReference>
<reference evidence="12" key="1">
    <citation type="submission" date="2015-09" db="EMBL/GenBank/DDBJ databases">
        <title>Scylla olivacea transcriptome.</title>
        <authorList>
            <person name="Ikhwanuddin M."/>
        </authorList>
    </citation>
    <scope>NUCLEOTIDE SEQUENCE</scope>
</reference>
<evidence type="ECO:0000259" key="11">
    <source>
        <dbReference type="Pfam" id="PF03725"/>
    </source>
</evidence>
<dbReference type="Pfam" id="PF01138">
    <property type="entry name" value="RNase_PH"/>
    <property type="match status" value="1"/>
</dbReference>
<dbReference type="GO" id="GO:0016075">
    <property type="term" value="P:rRNA catabolic process"/>
    <property type="evidence" value="ECO:0007669"/>
    <property type="project" value="TreeGrafter"/>
</dbReference>
<evidence type="ECO:0000256" key="3">
    <source>
        <dbReference type="ARBA" id="ARBA00006678"/>
    </source>
</evidence>
<name>A0A0P4WI27_SCYOL</name>
<evidence type="ECO:0000256" key="2">
    <source>
        <dbReference type="ARBA" id="ARBA00004496"/>
    </source>
</evidence>
<dbReference type="Pfam" id="PF03725">
    <property type="entry name" value="RNase_PH_C"/>
    <property type="match status" value="1"/>
</dbReference>
<comment type="similarity">
    <text evidence="3">Belongs to the RNase PH family.</text>
</comment>
<keyword evidence="5" id="KW-0963">Cytoplasm</keyword>
<feature type="region of interest" description="Disordered" evidence="9">
    <location>
        <begin position="315"/>
        <end position="400"/>
    </location>
</feature>
<dbReference type="InterPro" id="IPR027408">
    <property type="entry name" value="PNPase/RNase_PH_dom_sf"/>
</dbReference>
<evidence type="ECO:0000256" key="9">
    <source>
        <dbReference type="SAM" id="MobiDB-lite"/>
    </source>
</evidence>
<dbReference type="GO" id="GO:0035925">
    <property type="term" value="F:mRNA 3'-UTR AU-rich region binding"/>
    <property type="evidence" value="ECO:0007669"/>
    <property type="project" value="TreeGrafter"/>
</dbReference>
<accession>A0A0P4WI27</accession>
<organism evidence="12">
    <name type="scientific">Scylla olivacea</name>
    <name type="common">Orange mud crab</name>
    <name type="synonym">Cancer olivacea</name>
    <dbReference type="NCBI Taxonomy" id="85551"/>
    <lineage>
        <taxon>Eukaryota</taxon>
        <taxon>Metazoa</taxon>
        <taxon>Ecdysozoa</taxon>
        <taxon>Arthropoda</taxon>
        <taxon>Crustacea</taxon>
        <taxon>Multicrustacea</taxon>
        <taxon>Malacostraca</taxon>
        <taxon>Eumalacostraca</taxon>
        <taxon>Eucarida</taxon>
        <taxon>Decapoda</taxon>
        <taxon>Pleocyemata</taxon>
        <taxon>Brachyura</taxon>
        <taxon>Eubrachyura</taxon>
        <taxon>Portunoidea</taxon>
        <taxon>Portunidae</taxon>
        <taxon>Portuninae</taxon>
        <taxon>Scylla</taxon>
    </lineage>
</organism>
<evidence type="ECO:0000313" key="12">
    <source>
        <dbReference type="EMBL" id="JAI66554.1"/>
    </source>
</evidence>
<evidence type="ECO:0000256" key="5">
    <source>
        <dbReference type="ARBA" id="ARBA00022490"/>
    </source>
</evidence>
<dbReference type="CDD" id="cd11368">
    <property type="entry name" value="RNase_PH_RRP45"/>
    <property type="match status" value="1"/>
</dbReference>
<proteinExistence type="inferred from homology"/>
<feature type="compositionally biased region" description="Acidic residues" evidence="9">
    <location>
        <begin position="319"/>
        <end position="332"/>
    </location>
</feature>
<evidence type="ECO:0000256" key="8">
    <source>
        <dbReference type="ARBA" id="ARBA00032660"/>
    </source>
</evidence>
<evidence type="ECO:0000256" key="7">
    <source>
        <dbReference type="ARBA" id="ARBA00023242"/>
    </source>
</evidence>
<dbReference type="GO" id="GO:0000467">
    <property type="term" value="P:exonucleolytic trimming to generate mature 3'-end of 5.8S rRNA from tricistronic rRNA transcript (SSU-rRNA, 5.8S rRNA, LSU-rRNA)"/>
    <property type="evidence" value="ECO:0007669"/>
    <property type="project" value="TreeGrafter"/>
</dbReference>
<keyword evidence="6" id="KW-0694">RNA-binding</keyword>
<evidence type="ECO:0000256" key="1">
    <source>
        <dbReference type="ARBA" id="ARBA00004123"/>
    </source>
</evidence>
<dbReference type="GO" id="GO:0000176">
    <property type="term" value="C:nuclear exosome (RNase complex)"/>
    <property type="evidence" value="ECO:0007669"/>
    <property type="project" value="TreeGrafter"/>
</dbReference>
<dbReference type="AlphaFoldDB" id="A0A0P4WI27"/>
<comment type="subcellular location">
    <subcellularLocation>
        <location evidence="2">Cytoplasm</location>
    </subcellularLocation>
    <subcellularLocation>
        <location evidence="1">Nucleus</location>
    </subcellularLocation>
</comment>
<dbReference type="InterPro" id="IPR001247">
    <property type="entry name" value="ExoRNase_PH_dom1"/>
</dbReference>
<dbReference type="GO" id="GO:0000177">
    <property type="term" value="C:cytoplasmic exosome (RNase complex)"/>
    <property type="evidence" value="ECO:0007669"/>
    <property type="project" value="TreeGrafter"/>
</dbReference>
<evidence type="ECO:0000256" key="4">
    <source>
        <dbReference type="ARBA" id="ARBA00019572"/>
    </source>
</evidence>
<dbReference type="GO" id="GO:0034475">
    <property type="term" value="P:U4 snRNA 3'-end processing"/>
    <property type="evidence" value="ECO:0007669"/>
    <property type="project" value="TreeGrafter"/>
</dbReference>
<dbReference type="SUPFAM" id="SSF54211">
    <property type="entry name" value="Ribosomal protein S5 domain 2-like"/>
    <property type="match status" value="1"/>
</dbReference>
<protein>
    <recommendedName>
        <fullName evidence="4">Exosome complex component RRP45</fullName>
    </recommendedName>
    <alternativeName>
        <fullName evidence="8">Exosome component 9</fullName>
    </alternativeName>
</protein>
<evidence type="ECO:0000259" key="10">
    <source>
        <dbReference type="Pfam" id="PF01138"/>
    </source>
</evidence>
<feature type="compositionally biased region" description="Acidic residues" evidence="9">
    <location>
        <begin position="362"/>
        <end position="390"/>
    </location>
</feature>
<feature type="domain" description="Exoribonuclease phosphorolytic" evidence="10">
    <location>
        <begin position="31"/>
        <end position="163"/>
    </location>
</feature>
<dbReference type="GO" id="GO:0071038">
    <property type="term" value="P:TRAMP-dependent tRNA surveillance pathway"/>
    <property type="evidence" value="ECO:0007669"/>
    <property type="project" value="TreeGrafter"/>
</dbReference>
<sequence length="400" mass="44750">MREVPLSTCEKTSLVSSIYAGLRYDHRKFMEVRDITLNFGKDYGSCTATLGETRVLAQVTCEVVEPRPSRPNEGKLSVAVHLSPMAAPHLEPGRTNDLVDELQQILDRNIKESRCLDLESLCIQAEESVWQLRLDVTVLNHAGNLGDACNLASVAALRHFHRPDVTVEADGRVTVHTLEERQPVPTFMRKVPVCLTYAFFMEGEKCHVVMDPTEQEERVMCGRLVVGLNPHGEITSLLFPGRVVMEKQTLLSCIRKAFSKAKSVAESVQQAVDDDLAKRKAAFIKPSGFVVKSLRSDPGYNRWLVDQRVSQKRLKVEENEVPMEEEMSDSLEESMKQPRSTEDSDHKPQMTPSGRSPHMEMDSDMADGTEEEDDNDDDDDNDGDDDDDGDGGVTLFLVTL</sequence>
<dbReference type="EMBL" id="GDRN01049459">
    <property type="protein sequence ID" value="JAI66554.1"/>
    <property type="molecule type" value="Transcribed_RNA"/>
</dbReference>
<dbReference type="GO" id="GO:0034473">
    <property type="term" value="P:U1 snRNA 3'-end processing"/>
    <property type="evidence" value="ECO:0007669"/>
    <property type="project" value="TreeGrafter"/>
</dbReference>
<dbReference type="InterPro" id="IPR015847">
    <property type="entry name" value="ExoRNase_PH_dom2"/>
</dbReference>
<dbReference type="GO" id="GO:0071028">
    <property type="term" value="P:nuclear mRNA surveillance"/>
    <property type="evidence" value="ECO:0007669"/>
    <property type="project" value="TreeGrafter"/>
</dbReference>
<dbReference type="InterPro" id="IPR020568">
    <property type="entry name" value="Ribosomal_Su5_D2-typ_SF"/>
</dbReference>
<feature type="domain" description="Exoribonuclease phosphorolytic" evidence="11">
    <location>
        <begin position="191"/>
        <end position="259"/>
    </location>
</feature>
<dbReference type="PANTHER" id="PTHR11097">
    <property type="entry name" value="EXOSOME COMPLEX EXONUCLEASE RIBOSOMAL RNA PROCESSING PROTEIN"/>
    <property type="match status" value="1"/>
</dbReference>
<keyword evidence="7" id="KW-0539">Nucleus</keyword>
<dbReference type="SUPFAM" id="SSF55666">
    <property type="entry name" value="Ribonuclease PH domain 2-like"/>
    <property type="match status" value="1"/>
</dbReference>
<evidence type="ECO:0000256" key="6">
    <source>
        <dbReference type="ARBA" id="ARBA00022884"/>
    </source>
</evidence>
<dbReference type="InterPro" id="IPR050590">
    <property type="entry name" value="Exosome_comp_Rrp42_subfam"/>
</dbReference>
<dbReference type="InterPro" id="IPR033100">
    <property type="entry name" value="Rrp45"/>
</dbReference>
<dbReference type="PANTHER" id="PTHR11097:SF14">
    <property type="entry name" value="EXOSOME COMPLEX COMPONENT RRP45"/>
    <property type="match status" value="1"/>
</dbReference>